<comment type="caution">
    <text evidence="1">The sequence shown here is derived from an EMBL/GenBank/DDBJ whole genome shotgun (WGS) entry which is preliminary data.</text>
</comment>
<gene>
    <name evidence="1" type="ORF">N8T08_003403</name>
</gene>
<reference evidence="1 2" key="1">
    <citation type="journal article" date="2023" name="ACS Omega">
        <title>Identification of the Neoaspergillic Acid Biosynthesis Gene Cluster by Establishing an In Vitro CRISPR-Ribonucleoprotein Genetic System in Aspergillus melleus.</title>
        <authorList>
            <person name="Yuan B."/>
            <person name="Grau M.F."/>
            <person name="Murata R.M."/>
            <person name="Torok T."/>
            <person name="Venkateswaran K."/>
            <person name="Stajich J.E."/>
            <person name="Wang C.C.C."/>
        </authorList>
    </citation>
    <scope>NUCLEOTIDE SEQUENCE [LARGE SCALE GENOMIC DNA]</scope>
    <source>
        <strain evidence="1 2">IMV 1140</strain>
    </source>
</reference>
<proteinExistence type="predicted"/>
<organism evidence="1 2">
    <name type="scientific">Aspergillus melleus</name>
    <dbReference type="NCBI Taxonomy" id="138277"/>
    <lineage>
        <taxon>Eukaryota</taxon>
        <taxon>Fungi</taxon>
        <taxon>Dikarya</taxon>
        <taxon>Ascomycota</taxon>
        <taxon>Pezizomycotina</taxon>
        <taxon>Eurotiomycetes</taxon>
        <taxon>Eurotiomycetidae</taxon>
        <taxon>Eurotiales</taxon>
        <taxon>Aspergillaceae</taxon>
        <taxon>Aspergillus</taxon>
        <taxon>Aspergillus subgen. Circumdati</taxon>
    </lineage>
</organism>
<dbReference type="Proteomes" id="UP001177260">
    <property type="component" value="Unassembled WGS sequence"/>
</dbReference>
<dbReference type="EMBL" id="JAOPJF010000002">
    <property type="protein sequence ID" value="KAK1149847.1"/>
    <property type="molecule type" value="Genomic_DNA"/>
</dbReference>
<name>A0ACC3BH78_9EURO</name>
<sequence>MIRSLRSWHTRPLQGLCQPYRSLTTSVPRLSGHNKWSTIKHDKAKNDKAKGRERGLVSKEISSATQRSGPNPKDNPRLVQALANAKRIGLPKHIIDTAIARGQGISLSGKALEAMTCEAMLPHSVAVVIECQTDLKTRTLQDVRHAIKSRGGTSTPTTFLFEKKGRIIFEKKDGLDPDDYMEQAIEAGATDIGADEEGRLCVLTEPAGTKSVGESLSKLTGLAVDVSEIIWDPNPDTMVELKTDEQIKEIEDTIAFIREVPAVQDIYLNTTQRL</sequence>
<protein>
    <submittedName>
        <fullName evidence="1">Uncharacterized protein</fullName>
    </submittedName>
</protein>
<keyword evidence="2" id="KW-1185">Reference proteome</keyword>
<evidence type="ECO:0000313" key="1">
    <source>
        <dbReference type="EMBL" id="KAK1149847.1"/>
    </source>
</evidence>
<accession>A0ACC3BH78</accession>
<evidence type="ECO:0000313" key="2">
    <source>
        <dbReference type="Proteomes" id="UP001177260"/>
    </source>
</evidence>